<dbReference type="PANTHER" id="PTHR37691:SF1">
    <property type="entry name" value="BLR3518 PROTEIN"/>
    <property type="match status" value="1"/>
</dbReference>
<protein>
    <submittedName>
        <fullName evidence="1">Uncharacterized protein</fullName>
    </submittedName>
</protein>
<reference evidence="1 2" key="1">
    <citation type="submission" date="2020-02" db="EMBL/GenBank/DDBJ databases">
        <title>Genome analysis of Thermosulfuriphilus ammonigenes ST65T, an anaerobic thermophilic chemolithoautotrophic bacterium isolated from a deep-sea hydrothermal vent.</title>
        <authorList>
            <person name="Slobodkina G."/>
            <person name="Allioux M."/>
            <person name="Merkel A."/>
            <person name="Alain K."/>
            <person name="Jebbar M."/>
            <person name="Slobodkin A."/>
        </authorList>
    </citation>
    <scope>NUCLEOTIDE SEQUENCE [LARGE SCALE GENOMIC DNA]</scope>
    <source>
        <strain evidence="1 2">ST65</strain>
    </source>
</reference>
<dbReference type="EMBL" id="CP048877">
    <property type="protein sequence ID" value="QIJ70794.1"/>
    <property type="molecule type" value="Genomic_DNA"/>
</dbReference>
<dbReference type="Pfam" id="PF02635">
    <property type="entry name" value="DsrE"/>
    <property type="match status" value="1"/>
</dbReference>
<dbReference type="KEGG" id="tav:G4V39_00275"/>
<dbReference type="Proteomes" id="UP000502179">
    <property type="component" value="Chromosome"/>
</dbReference>
<dbReference type="Gene3D" id="3.40.1260.10">
    <property type="entry name" value="DsrEFH-like"/>
    <property type="match status" value="1"/>
</dbReference>
<evidence type="ECO:0000313" key="1">
    <source>
        <dbReference type="EMBL" id="QIJ70794.1"/>
    </source>
</evidence>
<dbReference type="RefSeq" id="WP_166031017.1">
    <property type="nucleotide sequence ID" value="NZ_CP048877.1"/>
</dbReference>
<dbReference type="AlphaFoldDB" id="A0A6G7PSZ1"/>
<gene>
    <name evidence="1" type="ORF">G4V39_00275</name>
</gene>
<evidence type="ECO:0000313" key="2">
    <source>
        <dbReference type="Proteomes" id="UP000502179"/>
    </source>
</evidence>
<keyword evidence="2" id="KW-1185">Reference proteome</keyword>
<name>A0A6G7PSZ1_9BACT</name>
<dbReference type="PANTHER" id="PTHR37691">
    <property type="entry name" value="BLR3518 PROTEIN"/>
    <property type="match status" value="1"/>
</dbReference>
<dbReference type="InterPro" id="IPR003787">
    <property type="entry name" value="Sulphur_relay_DsrE/F-like"/>
</dbReference>
<proteinExistence type="predicted"/>
<sequence>MALKLLIHVAEDTRWEVAVVNAINFLKSLKEGEEGDLVMVANANAVTRCVQCDPELFKGIRQVVLDGGQIYVCENALRKFGIPKDRLPEVFKTVPAGIRALVEFQIQGYHYVRP</sequence>
<dbReference type="SUPFAM" id="SSF75169">
    <property type="entry name" value="DsrEFH-like"/>
    <property type="match status" value="1"/>
</dbReference>
<organism evidence="1 2">
    <name type="scientific">Thermosulfuriphilus ammonigenes</name>
    <dbReference type="NCBI Taxonomy" id="1936021"/>
    <lineage>
        <taxon>Bacteria</taxon>
        <taxon>Pseudomonadati</taxon>
        <taxon>Thermodesulfobacteriota</taxon>
        <taxon>Thermodesulfobacteria</taxon>
        <taxon>Thermodesulfobacteriales</taxon>
        <taxon>Thermodesulfobacteriaceae</taxon>
        <taxon>Thermosulfuriphilus</taxon>
    </lineage>
</organism>
<accession>A0A6G7PSZ1</accession>
<dbReference type="InterPro" id="IPR027396">
    <property type="entry name" value="DsrEFH-like"/>
</dbReference>